<dbReference type="RefSeq" id="WP_115972768.1">
    <property type="nucleotide sequence ID" value="NZ_QNVT01000025.1"/>
</dbReference>
<dbReference type="EMBL" id="QNVT01000025">
    <property type="protein sequence ID" value="REC60414.1"/>
    <property type="molecule type" value="Genomic_DNA"/>
</dbReference>
<name>A0A3D9C3R4_9FLAO</name>
<evidence type="ECO:0000313" key="2">
    <source>
        <dbReference type="Proteomes" id="UP000256686"/>
    </source>
</evidence>
<reference evidence="2" key="1">
    <citation type="submission" date="2018-06" db="EMBL/GenBank/DDBJ databases">
        <authorList>
            <person name="Lum Nde A."/>
            <person name="Hugo C."/>
        </authorList>
    </citation>
    <scope>NUCLEOTIDE SEQUENCE [LARGE SCALE GENOMIC DNA]</scope>
    <source>
        <strain evidence="2">1_F178</strain>
    </source>
</reference>
<comment type="caution">
    <text evidence="1">The sequence shown here is derived from an EMBL/GenBank/DDBJ whole genome shotgun (WGS) entry which is preliminary data.</text>
</comment>
<evidence type="ECO:0000313" key="1">
    <source>
        <dbReference type="EMBL" id="REC60414.1"/>
    </source>
</evidence>
<keyword evidence="2" id="KW-1185">Reference proteome</keyword>
<dbReference type="Proteomes" id="UP000256686">
    <property type="component" value="Unassembled WGS sequence"/>
</dbReference>
<protein>
    <recommendedName>
        <fullName evidence="3">Lipoprotein</fullName>
    </recommendedName>
</protein>
<dbReference type="PROSITE" id="PS51257">
    <property type="entry name" value="PROKAR_LIPOPROTEIN"/>
    <property type="match status" value="1"/>
</dbReference>
<organism evidence="1 2">
    <name type="scientific">Chryseobacterium pennae</name>
    <dbReference type="NCBI Taxonomy" id="2258962"/>
    <lineage>
        <taxon>Bacteria</taxon>
        <taxon>Pseudomonadati</taxon>
        <taxon>Bacteroidota</taxon>
        <taxon>Flavobacteriia</taxon>
        <taxon>Flavobacteriales</taxon>
        <taxon>Weeksellaceae</taxon>
        <taxon>Chryseobacterium group</taxon>
        <taxon>Chryseobacterium</taxon>
    </lineage>
</organism>
<evidence type="ECO:0008006" key="3">
    <source>
        <dbReference type="Google" id="ProtNLM"/>
    </source>
</evidence>
<sequence>MKLSIITTILFLFIGCKQKAQTYSYEREDSDEAYVMDSWSPEHKEDYYRKIGKLMSEFLIHEHYKAPSESEFNKTVNKNLKIPVNNTTYQIIPYHIFQKDSASGDASRLVLFPKERIISFDTEFPLLDTSSLKYYNSSDYKNLDHSEEYNIVLNKLLFTPNQEEIDKWLKDEQLNDLFFYLVCCFHFDSNEIIFRDVIGRIKSNPEKYSAEYLQLLFQKDKAIIDRDFISRIAKLDHDKKLLPYFRSVLVEEFNEKEQRKFEIELNEAYK</sequence>
<gene>
    <name evidence="1" type="ORF">DRF65_21395</name>
</gene>
<accession>A0A3D9C3R4</accession>
<proteinExistence type="predicted"/>
<dbReference type="AlphaFoldDB" id="A0A3D9C3R4"/>